<organism evidence="1 2">
    <name type="scientific">Botryotinia fuckeliana (strain T4)</name>
    <name type="common">Noble rot fungus</name>
    <name type="synonym">Botrytis cinerea</name>
    <dbReference type="NCBI Taxonomy" id="999810"/>
    <lineage>
        <taxon>Eukaryota</taxon>
        <taxon>Fungi</taxon>
        <taxon>Dikarya</taxon>
        <taxon>Ascomycota</taxon>
        <taxon>Pezizomycotina</taxon>
        <taxon>Leotiomycetes</taxon>
        <taxon>Helotiales</taxon>
        <taxon>Sclerotiniaceae</taxon>
        <taxon>Botrytis</taxon>
    </lineage>
</organism>
<dbReference type="Proteomes" id="UP000008177">
    <property type="component" value="Unplaced contigs"/>
</dbReference>
<evidence type="ECO:0000313" key="2">
    <source>
        <dbReference type="Proteomes" id="UP000008177"/>
    </source>
</evidence>
<protein>
    <submittedName>
        <fullName evidence="1">Uncharacterized protein</fullName>
    </submittedName>
</protein>
<name>G2YI79_BOTF4</name>
<sequence length="117" mass="13153">MGSGIEEIGGRQDALLYPKSRYLPGSCTCDTGLDNLRRRRGPFEIVPSRTVCSYSVSSFRFYDTRRNVGKERERTASDVQETVEVLGLVSRCFEIELDIEEILEISDAKTNGQNSPL</sequence>
<accession>G2YI79</accession>
<proteinExistence type="predicted"/>
<evidence type="ECO:0000313" key="1">
    <source>
        <dbReference type="EMBL" id="CCD51416.1"/>
    </source>
</evidence>
<gene>
    <name evidence="1" type="ORF">BofuT4_P017220.1</name>
</gene>
<dbReference type="InParanoid" id="G2YI79"/>
<reference evidence="2" key="1">
    <citation type="journal article" date="2011" name="PLoS Genet.">
        <title>Genomic analysis of the necrotrophic fungal pathogens Sclerotinia sclerotiorum and Botrytis cinerea.</title>
        <authorList>
            <person name="Amselem J."/>
            <person name="Cuomo C.A."/>
            <person name="van Kan J.A."/>
            <person name="Viaud M."/>
            <person name="Benito E.P."/>
            <person name="Couloux A."/>
            <person name="Coutinho P.M."/>
            <person name="de Vries R.P."/>
            <person name="Dyer P.S."/>
            <person name="Fillinger S."/>
            <person name="Fournier E."/>
            <person name="Gout L."/>
            <person name="Hahn M."/>
            <person name="Kohn L."/>
            <person name="Lapalu N."/>
            <person name="Plummer K.M."/>
            <person name="Pradier J.M."/>
            <person name="Quevillon E."/>
            <person name="Sharon A."/>
            <person name="Simon A."/>
            <person name="ten Have A."/>
            <person name="Tudzynski B."/>
            <person name="Tudzynski P."/>
            <person name="Wincker P."/>
            <person name="Andrew M."/>
            <person name="Anthouard V."/>
            <person name="Beever R.E."/>
            <person name="Beffa R."/>
            <person name="Benoit I."/>
            <person name="Bouzid O."/>
            <person name="Brault B."/>
            <person name="Chen Z."/>
            <person name="Choquer M."/>
            <person name="Collemare J."/>
            <person name="Cotton P."/>
            <person name="Danchin E.G."/>
            <person name="Da Silva C."/>
            <person name="Gautier A."/>
            <person name="Giraud C."/>
            <person name="Giraud T."/>
            <person name="Gonzalez C."/>
            <person name="Grossetete S."/>
            <person name="Guldener U."/>
            <person name="Henrissat B."/>
            <person name="Howlett B.J."/>
            <person name="Kodira C."/>
            <person name="Kretschmer M."/>
            <person name="Lappartient A."/>
            <person name="Leroch M."/>
            <person name="Levis C."/>
            <person name="Mauceli E."/>
            <person name="Neuveglise C."/>
            <person name="Oeser B."/>
            <person name="Pearson M."/>
            <person name="Poulain J."/>
            <person name="Poussereau N."/>
            <person name="Quesneville H."/>
            <person name="Rascle C."/>
            <person name="Schumacher J."/>
            <person name="Segurens B."/>
            <person name="Sexton A."/>
            <person name="Silva E."/>
            <person name="Sirven C."/>
            <person name="Soanes D.M."/>
            <person name="Talbot N.J."/>
            <person name="Templeton M."/>
            <person name="Yandava C."/>
            <person name="Yarden O."/>
            <person name="Zeng Q."/>
            <person name="Rollins J.A."/>
            <person name="Lebrun M.H."/>
            <person name="Dickman M."/>
        </authorList>
    </citation>
    <scope>NUCLEOTIDE SEQUENCE [LARGE SCALE GENOMIC DNA]</scope>
    <source>
        <strain evidence="2">T4</strain>
    </source>
</reference>
<dbReference type="AlphaFoldDB" id="G2YI79"/>
<dbReference type="EMBL" id="FQ790337">
    <property type="protein sequence ID" value="CCD51416.1"/>
    <property type="molecule type" value="Genomic_DNA"/>
</dbReference>
<dbReference type="HOGENOM" id="CLU_2084500_0_0_1"/>